<dbReference type="Proteomes" id="UP001162164">
    <property type="component" value="Unassembled WGS sequence"/>
</dbReference>
<evidence type="ECO:0000313" key="3">
    <source>
        <dbReference type="Proteomes" id="UP001162164"/>
    </source>
</evidence>
<feature type="region of interest" description="Disordered" evidence="1">
    <location>
        <begin position="82"/>
        <end position="106"/>
    </location>
</feature>
<evidence type="ECO:0000313" key="2">
    <source>
        <dbReference type="EMBL" id="KAJ8975301.1"/>
    </source>
</evidence>
<proteinExistence type="predicted"/>
<dbReference type="EMBL" id="JAPWTJ010000846">
    <property type="protein sequence ID" value="KAJ8975301.1"/>
    <property type="molecule type" value="Genomic_DNA"/>
</dbReference>
<keyword evidence="3" id="KW-1185">Reference proteome</keyword>
<gene>
    <name evidence="2" type="ORF">NQ317_011643</name>
</gene>
<organism evidence="2 3">
    <name type="scientific">Molorchus minor</name>
    <dbReference type="NCBI Taxonomy" id="1323400"/>
    <lineage>
        <taxon>Eukaryota</taxon>
        <taxon>Metazoa</taxon>
        <taxon>Ecdysozoa</taxon>
        <taxon>Arthropoda</taxon>
        <taxon>Hexapoda</taxon>
        <taxon>Insecta</taxon>
        <taxon>Pterygota</taxon>
        <taxon>Neoptera</taxon>
        <taxon>Endopterygota</taxon>
        <taxon>Coleoptera</taxon>
        <taxon>Polyphaga</taxon>
        <taxon>Cucujiformia</taxon>
        <taxon>Chrysomeloidea</taxon>
        <taxon>Cerambycidae</taxon>
        <taxon>Lamiinae</taxon>
        <taxon>Monochamini</taxon>
        <taxon>Molorchus</taxon>
    </lineage>
</organism>
<feature type="region of interest" description="Disordered" evidence="1">
    <location>
        <begin position="1"/>
        <end position="24"/>
    </location>
</feature>
<sequence>MSIRKSYTNVSGRGSGDSLSSASNPLVSQSFRSQLSCTSARAFLFVQFHVECVQTRFDTPMSTQVRTMPNQVATVAMLGQIRANPPTSQPQPKTHPNQNHETPPGQDLPIDLASIEGKFGWTQFNDKFVLYILRNGKEYAPLQIMQHQVFNIYGDYFTDEVYNCFEVVIERMTQAEVQLIKEINSTHSDNYFHYLDVTEDDRLISLKDATQIYNFLWFCYEKLVRKNNSPKYCGFIRINMQNLIPYVYYNYRQYVPLFYIDGECKYLEERAVQLTGWELCYLKLCCKVHGIRTSLFDGPSMAVVDLELVKRFYPQGTLFVDSWPAEAKAENLFKHVNKENREKIPSIRFKVLQQPNSLNQTVSIVKKDHAGDRNNNVSLQANLENRLGQVPDANCQDLAPTGRRWSSKTWPYAAYNNCPSPRTLINRVTPVTHSNQGYKVIAIPDFSVPNNKSAYFVLRVPLGNEVFANHLCPPFDDEH</sequence>
<comment type="caution">
    <text evidence="2">The sequence shown here is derived from an EMBL/GenBank/DDBJ whole genome shotgun (WGS) entry which is preliminary data.</text>
</comment>
<protein>
    <submittedName>
        <fullName evidence="2">Uncharacterized protein</fullName>
    </submittedName>
</protein>
<evidence type="ECO:0000256" key="1">
    <source>
        <dbReference type="SAM" id="MobiDB-lite"/>
    </source>
</evidence>
<accession>A0ABQ9JAT8</accession>
<reference evidence="2" key="1">
    <citation type="journal article" date="2023" name="Insect Mol. Biol.">
        <title>Genome sequencing provides insights into the evolution of gene families encoding plant cell wall-degrading enzymes in longhorned beetles.</title>
        <authorList>
            <person name="Shin N.R."/>
            <person name="Okamura Y."/>
            <person name="Kirsch R."/>
            <person name="Pauchet Y."/>
        </authorList>
    </citation>
    <scope>NUCLEOTIDE SEQUENCE</scope>
    <source>
        <strain evidence="2">MMC_N1</strain>
    </source>
</reference>
<feature type="compositionally biased region" description="Polar residues" evidence="1">
    <location>
        <begin position="90"/>
        <end position="101"/>
    </location>
</feature>
<name>A0ABQ9JAT8_9CUCU</name>